<evidence type="ECO:0000256" key="1">
    <source>
        <dbReference type="ARBA" id="ARBA00004496"/>
    </source>
</evidence>
<dbReference type="EMBL" id="AMQM01000638">
    <property type="status" value="NOT_ANNOTATED_CDS"/>
    <property type="molecule type" value="Genomic_DNA"/>
</dbReference>
<evidence type="ECO:0008006" key="8">
    <source>
        <dbReference type="Google" id="ProtNLM"/>
    </source>
</evidence>
<gene>
    <name evidence="6" type="primary">20198841</name>
    <name evidence="5" type="ORF">HELRODRAFT_160635</name>
</gene>
<dbReference type="SUPFAM" id="SSF50729">
    <property type="entry name" value="PH domain-like"/>
    <property type="match status" value="1"/>
</dbReference>
<evidence type="ECO:0000256" key="4">
    <source>
        <dbReference type="ARBA" id="ARBA00022664"/>
    </source>
</evidence>
<dbReference type="GO" id="GO:0000932">
    <property type="term" value="C:P-body"/>
    <property type="evidence" value="ECO:0000318"/>
    <property type="project" value="GO_Central"/>
</dbReference>
<dbReference type="GO" id="GO:0003729">
    <property type="term" value="F:mRNA binding"/>
    <property type="evidence" value="ECO:0000318"/>
    <property type="project" value="GO_Central"/>
</dbReference>
<dbReference type="RefSeq" id="XP_009015831.1">
    <property type="nucleotide sequence ID" value="XM_009017583.1"/>
</dbReference>
<keyword evidence="4" id="KW-0507">mRNA processing</keyword>
<keyword evidence="7" id="KW-1185">Reference proteome</keyword>
<organism evidence="6 7">
    <name type="scientific">Helobdella robusta</name>
    <name type="common">Californian leech</name>
    <dbReference type="NCBI Taxonomy" id="6412"/>
    <lineage>
        <taxon>Eukaryota</taxon>
        <taxon>Metazoa</taxon>
        <taxon>Spiralia</taxon>
        <taxon>Lophotrochozoa</taxon>
        <taxon>Annelida</taxon>
        <taxon>Clitellata</taxon>
        <taxon>Hirudinea</taxon>
        <taxon>Rhynchobdellida</taxon>
        <taxon>Glossiphoniidae</taxon>
        <taxon>Helobdella</taxon>
    </lineage>
</organism>
<evidence type="ECO:0000313" key="6">
    <source>
        <dbReference type="EnsemblMetazoa" id="HelroP160635"/>
    </source>
</evidence>
<dbReference type="Pfam" id="PF06058">
    <property type="entry name" value="DCP1"/>
    <property type="match status" value="1"/>
</dbReference>
<dbReference type="CDD" id="cd09804">
    <property type="entry name" value="Dcp1"/>
    <property type="match status" value="1"/>
</dbReference>
<comment type="similarity">
    <text evidence="2">Belongs to the DCP1 family.</text>
</comment>
<evidence type="ECO:0000256" key="2">
    <source>
        <dbReference type="ARBA" id="ARBA00008778"/>
    </source>
</evidence>
<dbReference type="GO" id="GO:0008047">
    <property type="term" value="F:enzyme activator activity"/>
    <property type="evidence" value="ECO:0007669"/>
    <property type="project" value="InterPro"/>
</dbReference>
<evidence type="ECO:0000256" key="3">
    <source>
        <dbReference type="ARBA" id="ARBA00022490"/>
    </source>
</evidence>
<reference evidence="5 7" key="2">
    <citation type="journal article" date="2013" name="Nature">
        <title>Insights into bilaterian evolution from three spiralian genomes.</title>
        <authorList>
            <person name="Simakov O."/>
            <person name="Marletaz F."/>
            <person name="Cho S.J."/>
            <person name="Edsinger-Gonzales E."/>
            <person name="Havlak P."/>
            <person name="Hellsten U."/>
            <person name="Kuo D.H."/>
            <person name="Larsson T."/>
            <person name="Lv J."/>
            <person name="Arendt D."/>
            <person name="Savage R."/>
            <person name="Osoegawa K."/>
            <person name="de Jong P."/>
            <person name="Grimwood J."/>
            <person name="Chapman J.A."/>
            <person name="Shapiro H."/>
            <person name="Aerts A."/>
            <person name="Otillar R.P."/>
            <person name="Terry A.Y."/>
            <person name="Boore J.L."/>
            <person name="Grigoriev I.V."/>
            <person name="Lindberg D.R."/>
            <person name="Seaver E.C."/>
            <person name="Weisblat D.A."/>
            <person name="Putnam N.H."/>
            <person name="Rokhsar D.S."/>
        </authorList>
    </citation>
    <scope>NUCLEOTIDE SEQUENCE</scope>
</reference>
<accession>T1EQJ1</accession>
<dbReference type="Proteomes" id="UP000015101">
    <property type="component" value="Unassembled WGS sequence"/>
</dbReference>
<sequence length="148" mass="17451">MEDVNLTALRRLDNSAVEILDGPAFVAVYYFSQKLSKWEKKNIEGTLFVYKRSAVPANGFMIINRLYLQDLIEPINTNLEFQLQEPFLLYKDSRNKSICGIWFYDKDECARIGKLMNSLVQVEKKTHVKEQSRQRRASESDIYLYRRD</sequence>
<dbReference type="CTD" id="20198841"/>
<dbReference type="Gene3D" id="2.30.29.30">
    <property type="entry name" value="Pleckstrin-homology domain (PH domain)/Phosphotyrosine-binding domain (PTB)"/>
    <property type="match status" value="1"/>
</dbReference>
<dbReference type="InterPro" id="IPR010334">
    <property type="entry name" value="Dcp1"/>
</dbReference>
<dbReference type="GO" id="GO:0031087">
    <property type="term" value="P:deadenylation-independent decapping of nuclear-transcribed mRNA"/>
    <property type="evidence" value="ECO:0000318"/>
    <property type="project" value="GO_Central"/>
</dbReference>
<reference evidence="7" key="1">
    <citation type="submission" date="2012-12" db="EMBL/GenBank/DDBJ databases">
        <authorList>
            <person name="Hellsten U."/>
            <person name="Grimwood J."/>
            <person name="Chapman J.A."/>
            <person name="Shapiro H."/>
            <person name="Aerts A."/>
            <person name="Otillar R.P."/>
            <person name="Terry A.Y."/>
            <person name="Boore J.L."/>
            <person name="Simakov O."/>
            <person name="Marletaz F."/>
            <person name="Cho S.-J."/>
            <person name="Edsinger-Gonzales E."/>
            <person name="Havlak P."/>
            <person name="Kuo D.-H."/>
            <person name="Larsson T."/>
            <person name="Lv J."/>
            <person name="Arendt D."/>
            <person name="Savage R."/>
            <person name="Osoegawa K."/>
            <person name="de Jong P."/>
            <person name="Lindberg D.R."/>
            <person name="Seaver E.C."/>
            <person name="Weisblat D.A."/>
            <person name="Putnam N.H."/>
            <person name="Grigoriev I.V."/>
            <person name="Rokhsar D.S."/>
        </authorList>
    </citation>
    <scope>NUCLEOTIDE SEQUENCE</scope>
</reference>
<dbReference type="OMA" id="QVLKFHY"/>
<dbReference type="GO" id="GO:0006397">
    <property type="term" value="P:mRNA processing"/>
    <property type="evidence" value="ECO:0007669"/>
    <property type="project" value="UniProtKB-KW"/>
</dbReference>
<comment type="subcellular location">
    <subcellularLocation>
        <location evidence="1">Cytoplasm</location>
    </subcellularLocation>
</comment>
<dbReference type="HOGENOM" id="CLU_152856_0_0_1"/>
<dbReference type="EnsemblMetazoa" id="HelroT160635">
    <property type="protein sequence ID" value="HelroP160635"/>
    <property type="gene ID" value="HelroG160635"/>
</dbReference>
<dbReference type="PANTHER" id="PTHR16290:SF0">
    <property type="entry name" value="DECAPPING PROTEIN 1, ISOFORM A"/>
    <property type="match status" value="1"/>
</dbReference>
<dbReference type="PANTHER" id="PTHR16290">
    <property type="entry name" value="TRANSCRIPTION FACTOR SMIF DECAPPING ENZYME DCP1"/>
    <property type="match status" value="1"/>
</dbReference>
<proteinExistence type="inferred from homology"/>
<dbReference type="EMBL" id="KB096324">
    <property type="protein sequence ID" value="ESO06463.1"/>
    <property type="molecule type" value="Genomic_DNA"/>
</dbReference>
<evidence type="ECO:0000313" key="7">
    <source>
        <dbReference type="Proteomes" id="UP000015101"/>
    </source>
</evidence>
<protein>
    <recommendedName>
        <fullName evidence="8">mRNA-decapping enzyme C-terminal domain-containing protein</fullName>
    </recommendedName>
</protein>
<dbReference type="KEGG" id="hro:HELRODRAFT_160635"/>
<evidence type="ECO:0000313" key="5">
    <source>
        <dbReference type="EMBL" id="ESO06463.1"/>
    </source>
</evidence>
<keyword evidence="3" id="KW-0963">Cytoplasm</keyword>
<dbReference type="AlphaFoldDB" id="T1EQJ1"/>
<reference evidence="6" key="3">
    <citation type="submission" date="2015-06" db="UniProtKB">
        <authorList>
            <consortium name="EnsemblMetazoa"/>
        </authorList>
    </citation>
    <scope>IDENTIFICATION</scope>
</reference>
<name>T1EQJ1_HELRO</name>
<dbReference type="InParanoid" id="T1EQJ1"/>
<dbReference type="GeneID" id="20198841"/>
<dbReference type="STRING" id="6412.T1EQJ1"/>
<dbReference type="OrthoDB" id="440673at2759"/>
<dbReference type="InterPro" id="IPR011993">
    <property type="entry name" value="PH-like_dom_sf"/>
</dbReference>
<dbReference type="eggNOG" id="KOG2868">
    <property type="taxonomic scope" value="Eukaryota"/>
</dbReference>
<dbReference type="GO" id="GO:0000290">
    <property type="term" value="P:deadenylation-dependent decapping of nuclear-transcribed mRNA"/>
    <property type="evidence" value="ECO:0000318"/>
    <property type="project" value="GO_Central"/>
</dbReference>